<comment type="caution">
    <text evidence="2">The sequence shown here is derived from an EMBL/GenBank/DDBJ whole genome shotgun (WGS) entry which is preliminary data.</text>
</comment>
<evidence type="ECO:0000313" key="2">
    <source>
        <dbReference type="EMBL" id="MDI6103959.1"/>
    </source>
</evidence>
<keyword evidence="1" id="KW-0472">Membrane</keyword>
<dbReference type="RefSeq" id="WP_282765203.1">
    <property type="nucleotide sequence ID" value="NZ_JASCTH010000028.1"/>
</dbReference>
<keyword evidence="1" id="KW-1133">Transmembrane helix</keyword>
<protein>
    <submittedName>
        <fullName evidence="2">Uncharacterized protein</fullName>
    </submittedName>
</protein>
<reference evidence="2 3" key="1">
    <citation type="submission" date="2023-05" db="EMBL/GenBank/DDBJ databases">
        <title>Actinoplanes sp. NEAU-A12 genome sequencing.</title>
        <authorList>
            <person name="Wang Z.-S."/>
        </authorList>
    </citation>
    <scope>NUCLEOTIDE SEQUENCE [LARGE SCALE GENOMIC DNA]</scope>
    <source>
        <strain evidence="2 3">NEAU-A12</strain>
    </source>
</reference>
<dbReference type="Proteomes" id="UP001241758">
    <property type="component" value="Unassembled WGS sequence"/>
</dbReference>
<evidence type="ECO:0000313" key="3">
    <source>
        <dbReference type="Proteomes" id="UP001241758"/>
    </source>
</evidence>
<gene>
    <name evidence="2" type="ORF">QLQ12_35625</name>
</gene>
<proteinExistence type="predicted"/>
<name>A0ABT6WW38_9ACTN</name>
<dbReference type="EMBL" id="JASCTH010000028">
    <property type="protein sequence ID" value="MDI6103959.1"/>
    <property type="molecule type" value="Genomic_DNA"/>
</dbReference>
<keyword evidence="1" id="KW-0812">Transmembrane</keyword>
<accession>A0ABT6WW38</accession>
<keyword evidence="3" id="KW-1185">Reference proteome</keyword>
<sequence>MIKPSVLLFALLISAPAWYRLLLDEVELIQVLIRFLIAVPIAALLLAGLRFVLAGYQKAGEEPATLVTPEPYDNSSGSGRSS</sequence>
<feature type="transmembrane region" description="Helical" evidence="1">
    <location>
        <begin position="33"/>
        <end position="53"/>
    </location>
</feature>
<evidence type="ECO:0000256" key="1">
    <source>
        <dbReference type="SAM" id="Phobius"/>
    </source>
</evidence>
<organism evidence="2 3">
    <name type="scientific">Actinoplanes sandaracinus</name>
    <dbReference type="NCBI Taxonomy" id="3045177"/>
    <lineage>
        <taxon>Bacteria</taxon>
        <taxon>Bacillati</taxon>
        <taxon>Actinomycetota</taxon>
        <taxon>Actinomycetes</taxon>
        <taxon>Micromonosporales</taxon>
        <taxon>Micromonosporaceae</taxon>
        <taxon>Actinoplanes</taxon>
    </lineage>
</organism>